<comment type="caution">
    <text evidence="1">The sequence shown here is derived from an EMBL/GenBank/DDBJ whole genome shotgun (WGS) entry which is preliminary data.</text>
</comment>
<sequence>MPNCPYPSDLSDGEWTVLEPLLPRPSCLGRPLKWPRRMMAEA</sequence>
<gene>
    <name evidence="1" type="ORF">OF850_21830</name>
</gene>
<evidence type="ECO:0000313" key="1">
    <source>
        <dbReference type="EMBL" id="MCW8088237.1"/>
    </source>
</evidence>
<keyword evidence="2" id="KW-1185">Reference proteome</keyword>
<reference evidence="1 2" key="1">
    <citation type="submission" date="2022-10" db="EMBL/GenBank/DDBJ databases">
        <title>Roseococcus glaciei nov., sp. nov., isolated from glacier.</title>
        <authorList>
            <person name="Liu Q."/>
            <person name="Xin Y.-H."/>
        </authorList>
    </citation>
    <scope>NUCLEOTIDE SEQUENCE [LARGE SCALE GENOMIC DNA]</scope>
    <source>
        <strain evidence="1 2">MDT2-1-1</strain>
    </source>
</reference>
<protein>
    <submittedName>
        <fullName evidence="1">Transposase</fullName>
    </submittedName>
</protein>
<feature type="non-terminal residue" evidence="1">
    <location>
        <position position="42"/>
    </location>
</feature>
<organism evidence="1 2">
    <name type="scientific">Sabulicella glaciei</name>
    <dbReference type="NCBI Taxonomy" id="2984948"/>
    <lineage>
        <taxon>Bacteria</taxon>
        <taxon>Pseudomonadati</taxon>
        <taxon>Pseudomonadota</taxon>
        <taxon>Alphaproteobacteria</taxon>
        <taxon>Acetobacterales</taxon>
        <taxon>Acetobacteraceae</taxon>
        <taxon>Sabulicella</taxon>
    </lineage>
</organism>
<dbReference type="EMBL" id="JAPFQI010000029">
    <property type="protein sequence ID" value="MCW8088237.1"/>
    <property type="molecule type" value="Genomic_DNA"/>
</dbReference>
<accession>A0ABT3P1G0</accession>
<dbReference type="Proteomes" id="UP001526430">
    <property type="component" value="Unassembled WGS sequence"/>
</dbReference>
<proteinExistence type="predicted"/>
<evidence type="ECO:0000313" key="2">
    <source>
        <dbReference type="Proteomes" id="UP001526430"/>
    </source>
</evidence>
<name>A0ABT3P1G0_9PROT</name>